<organism evidence="8 9">
    <name type="scientific">Photobacterium frigidiphilum</name>
    <dbReference type="NCBI Taxonomy" id="264736"/>
    <lineage>
        <taxon>Bacteria</taxon>
        <taxon>Pseudomonadati</taxon>
        <taxon>Pseudomonadota</taxon>
        <taxon>Gammaproteobacteria</taxon>
        <taxon>Vibrionales</taxon>
        <taxon>Vibrionaceae</taxon>
        <taxon>Photobacterium</taxon>
    </lineage>
</organism>
<proteinExistence type="predicted"/>
<dbReference type="GO" id="GO:0005886">
    <property type="term" value="C:plasma membrane"/>
    <property type="evidence" value="ECO:0007669"/>
    <property type="project" value="UniProtKB-SubCell"/>
</dbReference>
<protein>
    <recommendedName>
        <fullName evidence="7">Membrane transport protein MMPL domain-containing protein</fullName>
    </recommendedName>
</protein>
<evidence type="ECO:0000256" key="6">
    <source>
        <dbReference type="SAM" id="Phobius"/>
    </source>
</evidence>
<dbReference type="Pfam" id="PF03176">
    <property type="entry name" value="MMPL"/>
    <property type="match status" value="2"/>
</dbReference>
<accession>A0A2T3JBM0</accession>
<keyword evidence="9" id="KW-1185">Reference proteome</keyword>
<evidence type="ECO:0000256" key="5">
    <source>
        <dbReference type="ARBA" id="ARBA00023136"/>
    </source>
</evidence>
<feature type="transmembrane region" description="Helical" evidence="6">
    <location>
        <begin position="658"/>
        <end position="679"/>
    </location>
</feature>
<evidence type="ECO:0000313" key="8">
    <source>
        <dbReference type="EMBL" id="PSU46245.1"/>
    </source>
</evidence>
<name>A0A2T3JBM0_9GAMM</name>
<dbReference type="Gene3D" id="1.20.1640.10">
    <property type="entry name" value="Multidrug efflux transporter AcrB transmembrane domain"/>
    <property type="match status" value="2"/>
</dbReference>
<dbReference type="PANTHER" id="PTHR33406:SF13">
    <property type="entry name" value="MEMBRANE PROTEIN YDFJ"/>
    <property type="match status" value="1"/>
</dbReference>
<evidence type="ECO:0000256" key="2">
    <source>
        <dbReference type="ARBA" id="ARBA00022475"/>
    </source>
</evidence>
<sequence length="798" mass="87728">MPSNSKLAFAWLFITLVFIGALGYQLTVRNQSPIETNILALLPENRQDPIAQEAFDQVANSMSDKVIFLIGGQDKQVLLAASEQLSTELATVGLFSKVTGRISQNVQQAWGELYFPKRFQLLTPEQQARLQHTPELQNQQVLQALYNPFSGVTGNELRSDPFLLFRDFLSQLTKQSGNFQLTDGFLTTDYQGKDYILITADLSDSAYSLSLQRQLPALTTLENSIRQQYNVDVLHTGVIFYAAHGTESAKSEISTIGLGSLLGVIVLLLAVYRSPLPIALALLSISCGLLSAFVLTVAIFGKVHLFSLVFGASLIGVSIDYAFHFLTDRLAAGKTWNAQQGLQHIFAAITLGLITSLIGYLGMLIAPFPGLQQLSLFSAIGLTAAYATVVCWYPILARKPSQQRNALPFMHTMTAWLNLWQKPVIRVAFPSIIFIVALMGMYHADYNDDIRQLQALPSDLKQQEATIKSITGVSSSQQMLLVKAADEQDLLNQLQQVTQQLDTYQQQGALGGYQSISQYLPSEKTQRDNFALVKQLYQQQGDALTQQLKLNAPVAFEQTFTPLTIDDFLASPVADPLRFMWLGKLQGMQSAIIMLSDVHQPKIIQQFATQHLNISYLNKADEVSLLFGEYRVRVTELLIGATLAIWALLTWRYGMKKGILLILPPVIAGCVGIAVTTITGVPLNLFNLLALILILGIGIDYTLFFAEQDHAIDDNAEGNSESVSTQSTFLAISLSAATTLLSFGLLALSATQAIHSFGITVLTGIIVAWLLAPLSMSVQSMSVHDKQTNNTRHNEANE</sequence>
<dbReference type="SUPFAM" id="SSF82866">
    <property type="entry name" value="Multidrug efflux transporter AcrB transmembrane domain"/>
    <property type="match status" value="2"/>
</dbReference>
<feature type="transmembrane region" description="Helical" evidence="6">
    <location>
        <begin position="253"/>
        <end position="272"/>
    </location>
</feature>
<keyword evidence="3 6" id="KW-0812">Transmembrane</keyword>
<keyword evidence="5 6" id="KW-0472">Membrane</keyword>
<feature type="transmembrane region" description="Helical" evidence="6">
    <location>
        <begin position="685"/>
        <end position="706"/>
    </location>
</feature>
<feature type="transmembrane region" description="Helical" evidence="6">
    <location>
        <begin position="634"/>
        <end position="651"/>
    </location>
</feature>
<dbReference type="OrthoDB" id="9780358at2"/>
<evidence type="ECO:0000256" key="3">
    <source>
        <dbReference type="ARBA" id="ARBA00022692"/>
    </source>
</evidence>
<dbReference type="RefSeq" id="WP_107244229.1">
    <property type="nucleotide sequence ID" value="NZ_PYMJ01000023.1"/>
</dbReference>
<feature type="transmembrane region" description="Helical" evidence="6">
    <location>
        <begin position="727"/>
        <end position="748"/>
    </location>
</feature>
<comment type="caution">
    <text evidence="8">The sequence shown here is derived from an EMBL/GenBank/DDBJ whole genome shotgun (WGS) entry which is preliminary data.</text>
</comment>
<feature type="transmembrane region" description="Helical" evidence="6">
    <location>
        <begin position="754"/>
        <end position="772"/>
    </location>
</feature>
<dbReference type="Proteomes" id="UP000240987">
    <property type="component" value="Unassembled WGS sequence"/>
</dbReference>
<evidence type="ECO:0000259" key="7">
    <source>
        <dbReference type="Pfam" id="PF03176"/>
    </source>
</evidence>
<dbReference type="InterPro" id="IPR050545">
    <property type="entry name" value="Mycobact_MmpL"/>
</dbReference>
<feature type="transmembrane region" description="Helical" evidence="6">
    <location>
        <begin position="344"/>
        <end position="368"/>
    </location>
</feature>
<feature type="transmembrane region" description="Helical" evidence="6">
    <location>
        <begin position="279"/>
        <end position="299"/>
    </location>
</feature>
<evidence type="ECO:0000256" key="1">
    <source>
        <dbReference type="ARBA" id="ARBA00004651"/>
    </source>
</evidence>
<keyword evidence="2" id="KW-1003">Cell membrane</keyword>
<dbReference type="EMBL" id="PYMJ01000023">
    <property type="protein sequence ID" value="PSU46245.1"/>
    <property type="molecule type" value="Genomic_DNA"/>
</dbReference>
<feature type="transmembrane region" description="Helical" evidence="6">
    <location>
        <begin position="374"/>
        <end position="395"/>
    </location>
</feature>
<evidence type="ECO:0000256" key="4">
    <source>
        <dbReference type="ARBA" id="ARBA00022989"/>
    </source>
</evidence>
<feature type="transmembrane region" description="Helical" evidence="6">
    <location>
        <begin position="423"/>
        <end position="444"/>
    </location>
</feature>
<feature type="domain" description="Membrane transport protein MMPL" evidence="7">
    <location>
        <begin position="228"/>
        <end position="403"/>
    </location>
</feature>
<dbReference type="AlphaFoldDB" id="A0A2T3JBM0"/>
<reference evidence="8 9" key="1">
    <citation type="submission" date="2018-01" db="EMBL/GenBank/DDBJ databases">
        <title>Whole genome sequencing of Histamine producing bacteria.</title>
        <authorList>
            <person name="Butler K."/>
        </authorList>
    </citation>
    <scope>NUCLEOTIDE SEQUENCE [LARGE SCALE GENOMIC DNA]</scope>
    <source>
        <strain evidence="8 9">JCM 12947</strain>
    </source>
</reference>
<feature type="domain" description="Membrane transport protein MMPL" evidence="7">
    <location>
        <begin position="677"/>
        <end position="772"/>
    </location>
</feature>
<dbReference type="InterPro" id="IPR004869">
    <property type="entry name" value="MMPL_dom"/>
</dbReference>
<evidence type="ECO:0000313" key="9">
    <source>
        <dbReference type="Proteomes" id="UP000240987"/>
    </source>
</evidence>
<comment type="subcellular location">
    <subcellularLocation>
        <location evidence="1">Cell membrane</location>
        <topology evidence="1">Multi-pass membrane protein</topology>
    </subcellularLocation>
</comment>
<dbReference type="PANTHER" id="PTHR33406">
    <property type="entry name" value="MEMBRANE PROTEIN MJ1562-RELATED"/>
    <property type="match status" value="1"/>
</dbReference>
<keyword evidence="4 6" id="KW-1133">Transmembrane helix</keyword>
<feature type="transmembrane region" description="Helical" evidence="6">
    <location>
        <begin position="305"/>
        <end position="323"/>
    </location>
</feature>
<gene>
    <name evidence="8" type="ORF">C9J12_19445</name>
</gene>